<evidence type="ECO:0000256" key="3">
    <source>
        <dbReference type="ARBA" id="ARBA00005189"/>
    </source>
</evidence>
<evidence type="ECO:0000256" key="14">
    <source>
        <dbReference type="RuleBase" id="RU367023"/>
    </source>
</evidence>
<evidence type="ECO:0000256" key="10">
    <source>
        <dbReference type="ARBA" id="ARBA00022989"/>
    </source>
</evidence>
<evidence type="ECO:0000313" key="15">
    <source>
        <dbReference type="EMBL" id="GMI31725.1"/>
    </source>
</evidence>
<keyword evidence="9 14" id="KW-0256">Endoplasmic reticulum</keyword>
<keyword evidence="8" id="KW-0319">Glycerol metabolism</keyword>
<dbReference type="InterPro" id="IPR007130">
    <property type="entry name" value="DAGAT"/>
</dbReference>
<dbReference type="EC" id="2.3.1.-" evidence="14"/>
<evidence type="ECO:0000256" key="12">
    <source>
        <dbReference type="ARBA" id="ARBA00023136"/>
    </source>
</evidence>
<keyword evidence="16" id="KW-1185">Reference proteome</keyword>
<keyword evidence="5" id="KW-0444">Lipid biosynthesis</keyword>
<dbReference type="PANTHER" id="PTHR12317">
    <property type="entry name" value="DIACYLGLYCEROL O-ACYLTRANSFERASE"/>
    <property type="match status" value="1"/>
</dbReference>
<comment type="subcellular location">
    <subcellularLocation>
        <location evidence="1 14">Endoplasmic reticulum membrane</location>
        <topology evidence="1 14">Multi-pass membrane protein</topology>
    </subcellularLocation>
</comment>
<dbReference type="PANTHER" id="PTHR12317:SF0">
    <property type="entry name" value="ACYLTRANSFERASE"/>
    <property type="match status" value="1"/>
</dbReference>
<feature type="transmembrane region" description="Helical" evidence="14">
    <location>
        <begin position="58"/>
        <end position="75"/>
    </location>
</feature>
<evidence type="ECO:0000313" key="16">
    <source>
        <dbReference type="Proteomes" id="UP001165060"/>
    </source>
</evidence>
<evidence type="ECO:0000256" key="2">
    <source>
        <dbReference type="ARBA" id="ARBA00004771"/>
    </source>
</evidence>
<comment type="pathway">
    <text evidence="3">Lipid metabolism.</text>
</comment>
<keyword evidence="12 14" id="KW-0472">Membrane</keyword>
<comment type="pathway">
    <text evidence="2">Glycerolipid metabolism; triacylglycerol biosynthesis.</text>
</comment>
<evidence type="ECO:0000256" key="5">
    <source>
        <dbReference type="ARBA" id="ARBA00022516"/>
    </source>
</evidence>
<evidence type="ECO:0000256" key="6">
    <source>
        <dbReference type="ARBA" id="ARBA00022679"/>
    </source>
</evidence>
<keyword evidence="7 14" id="KW-0812">Transmembrane</keyword>
<evidence type="ECO:0000256" key="7">
    <source>
        <dbReference type="ARBA" id="ARBA00022692"/>
    </source>
</evidence>
<sequence>MAGSRVTAALPPPSITPVTYVALVLVFHLLYLVLPLSAIAYPAYTLSTMLRGVASPSAPYILGAAGAYFSTWIIFSSHSKRGAPVDFLNTNPLNHFILRCMNVSIIATEKMPASPSTNLIFACHPHGALAFNRAAVGFEMKHLWLKATGIKNLRVLAATAAFYVPLIREMWIWSYCIEASKKVAVRALSKLNPDHTLEDRVALFVYPGGEKEQLMTVRGKETVYLQNRKGFIKLALEQGLEVVPVYAFGESDLYTHHSFLLGFREWLVSAAGAAVPLISGQLGLLPYFPRSGITLVMGGGIGIEAPKDRGNVTKEELDRAHALYVRKLKELFDREKGALGYGDRELKIV</sequence>
<name>A0ABQ6MRP7_9STRA</name>
<evidence type="ECO:0000256" key="11">
    <source>
        <dbReference type="ARBA" id="ARBA00023098"/>
    </source>
</evidence>
<keyword evidence="10 14" id="KW-1133">Transmembrane helix</keyword>
<proteinExistence type="inferred from homology"/>
<organism evidence="15 16">
    <name type="scientific">Tetraparma gracilis</name>
    <dbReference type="NCBI Taxonomy" id="2962635"/>
    <lineage>
        <taxon>Eukaryota</taxon>
        <taxon>Sar</taxon>
        <taxon>Stramenopiles</taxon>
        <taxon>Ochrophyta</taxon>
        <taxon>Bolidophyceae</taxon>
        <taxon>Parmales</taxon>
        <taxon>Triparmaceae</taxon>
        <taxon>Tetraparma</taxon>
    </lineage>
</organism>
<evidence type="ECO:0000256" key="4">
    <source>
        <dbReference type="ARBA" id="ARBA00005420"/>
    </source>
</evidence>
<evidence type="ECO:0000256" key="1">
    <source>
        <dbReference type="ARBA" id="ARBA00004477"/>
    </source>
</evidence>
<comment type="caution">
    <text evidence="15">The sequence shown here is derived from an EMBL/GenBank/DDBJ whole genome shotgun (WGS) entry which is preliminary data.</text>
</comment>
<accession>A0ABQ6MRP7</accession>
<keyword evidence="13" id="KW-0012">Acyltransferase</keyword>
<keyword evidence="11" id="KW-0443">Lipid metabolism</keyword>
<dbReference type="Pfam" id="PF03982">
    <property type="entry name" value="DAGAT"/>
    <property type="match status" value="1"/>
</dbReference>
<protein>
    <recommendedName>
        <fullName evidence="14">Acyltransferase</fullName>
        <ecNumber evidence="14">2.3.1.-</ecNumber>
    </recommendedName>
</protein>
<reference evidence="15 16" key="1">
    <citation type="journal article" date="2023" name="Commun. Biol.">
        <title>Genome analysis of Parmales, the sister group of diatoms, reveals the evolutionary specialization of diatoms from phago-mixotrophs to photoautotrophs.</title>
        <authorList>
            <person name="Ban H."/>
            <person name="Sato S."/>
            <person name="Yoshikawa S."/>
            <person name="Yamada K."/>
            <person name="Nakamura Y."/>
            <person name="Ichinomiya M."/>
            <person name="Sato N."/>
            <person name="Blanc-Mathieu R."/>
            <person name="Endo H."/>
            <person name="Kuwata A."/>
            <person name="Ogata H."/>
        </authorList>
    </citation>
    <scope>NUCLEOTIDE SEQUENCE [LARGE SCALE GENOMIC DNA]</scope>
</reference>
<gene>
    <name evidence="15" type="ORF">TeGR_g11776</name>
</gene>
<keyword evidence="6 14" id="KW-0808">Transferase</keyword>
<evidence type="ECO:0000256" key="13">
    <source>
        <dbReference type="ARBA" id="ARBA00023315"/>
    </source>
</evidence>
<dbReference type="Proteomes" id="UP001165060">
    <property type="component" value="Unassembled WGS sequence"/>
</dbReference>
<feature type="transmembrane region" description="Helical" evidence="14">
    <location>
        <begin position="20"/>
        <end position="46"/>
    </location>
</feature>
<evidence type="ECO:0000256" key="9">
    <source>
        <dbReference type="ARBA" id="ARBA00022824"/>
    </source>
</evidence>
<comment type="similarity">
    <text evidence="4 14">Belongs to the diacylglycerol acyltransferase family.</text>
</comment>
<dbReference type="EMBL" id="BRYB01000521">
    <property type="protein sequence ID" value="GMI31725.1"/>
    <property type="molecule type" value="Genomic_DNA"/>
</dbReference>
<evidence type="ECO:0000256" key="8">
    <source>
        <dbReference type="ARBA" id="ARBA00022798"/>
    </source>
</evidence>